<evidence type="ECO:0000313" key="3">
    <source>
        <dbReference type="EMBL" id="SDT84771.1"/>
    </source>
</evidence>
<dbReference type="AlphaFoldDB" id="A0A1H2DPV4"/>
<reference evidence="4" key="1">
    <citation type="submission" date="2016-10" db="EMBL/GenBank/DDBJ databases">
        <authorList>
            <person name="Varghese N."/>
            <person name="Submissions S."/>
        </authorList>
    </citation>
    <scope>NUCLEOTIDE SEQUENCE [LARGE SCALE GENOMIC DNA]</scope>
    <source>
        <strain evidence="4">DSM 3384</strain>
    </source>
</reference>
<gene>
    <name evidence="3" type="ORF">SAMN04487931_101379</name>
</gene>
<dbReference type="EMBL" id="FNLL01000001">
    <property type="protein sequence ID" value="SDT84771.1"/>
    <property type="molecule type" value="Genomic_DNA"/>
</dbReference>
<keyword evidence="2" id="KW-0378">Hydrolase</keyword>
<dbReference type="GO" id="GO:0005829">
    <property type="term" value="C:cytosol"/>
    <property type="evidence" value="ECO:0007669"/>
    <property type="project" value="TreeGrafter"/>
</dbReference>
<accession>A0A1H2DPV4</accession>
<dbReference type="InterPro" id="IPR052341">
    <property type="entry name" value="LOG_family_nucleotidases"/>
</dbReference>
<comment type="similarity">
    <text evidence="2">Belongs to the LOG family.</text>
</comment>
<protein>
    <recommendedName>
        <fullName evidence="2">Cytokinin riboside 5'-monophosphate phosphoribohydrolase</fullName>
        <ecNumber evidence="2">3.2.2.n1</ecNumber>
    </recommendedName>
</protein>
<dbReference type="Gene3D" id="3.40.50.450">
    <property type="match status" value="1"/>
</dbReference>
<dbReference type="RefSeq" id="WP_175530239.1">
    <property type="nucleotide sequence ID" value="NZ_FNLL01000001.1"/>
</dbReference>
<keyword evidence="2" id="KW-0203">Cytokinin biosynthesis</keyword>
<dbReference type="InterPro" id="IPR031100">
    <property type="entry name" value="LOG_fam"/>
</dbReference>
<dbReference type="GO" id="GO:0008714">
    <property type="term" value="F:AMP nucleosidase activity"/>
    <property type="evidence" value="ECO:0007669"/>
    <property type="project" value="UniProtKB-EC"/>
</dbReference>
<proteinExistence type="inferred from homology"/>
<dbReference type="Proteomes" id="UP000199608">
    <property type="component" value="Unassembled WGS sequence"/>
</dbReference>
<dbReference type="EC" id="3.2.2.n1" evidence="2"/>
<dbReference type="Pfam" id="PF03641">
    <property type="entry name" value="Lysine_decarbox"/>
    <property type="match status" value="1"/>
</dbReference>
<dbReference type="GO" id="GO:0009691">
    <property type="term" value="P:cytokinin biosynthetic process"/>
    <property type="evidence" value="ECO:0007669"/>
    <property type="project" value="UniProtKB-UniRule"/>
</dbReference>
<dbReference type="InterPro" id="IPR005269">
    <property type="entry name" value="LOG"/>
</dbReference>
<evidence type="ECO:0000313" key="4">
    <source>
        <dbReference type="Proteomes" id="UP000199608"/>
    </source>
</evidence>
<dbReference type="PANTHER" id="PTHR43393">
    <property type="entry name" value="CYTOKININ RIBOSIDE 5'-MONOPHOSPHATE PHOSPHORIBOHYDROLASE"/>
    <property type="match status" value="1"/>
</dbReference>
<dbReference type="NCBIfam" id="TIGR00730">
    <property type="entry name" value="Rossman fold protein, TIGR00730 family"/>
    <property type="match status" value="1"/>
</dbReference>
<sequence>MEKYPVNGKYPINDFKTGESWRLFKIMGEFVEGIDSLHNIGPAVSIFGSARTDCDHPYYKKAENLAAVFGKNGYSVITGGGGGVMEAANKGAAKENADSIGLNITLPFEQKPNPYATTQIEFKYFFVRKVMFLKYAQAYIILPGGFGTLDELFETITLIQTQRIRRFPIVLVGTEYWEGLIQWVKNKLLKEKMISKKDLNLFHLLDDPDEIVKVVVDFNQEPII</sequence>
<comment type="catalytic activity">
    <reaction evidence="1">
        <text>AMP + H2O = D-ribose 5-phosphate + adenine</text>
        <dbReference type="Rhea" id="RHEA:20129"/>
        <dbReference type="ChEBI" id="CHEBI:15377"/>
        <dbReference type="ChEBI" id="CHEBI:16708"/>
        <dbReference type="ChEBI" id="CHEBI:78346"/>
        <dbReference type="ChEBI" id="CHEBI:456215"/>
        <dbReference type="EC" id="3.2.2.4"/>
    </reaction>
</comment>
<evidence type="ECO:0000256" key="2">
    <source>
        <dbReference type="RuleBase" id="RU363015"/>
    </source>
</evidence>
<dbReference type="SUPFAM" id="SSF102405">
    <property type="entry name" value="MCP/YpsA-like"/>
    <property type="match status" value="1"/>
</dbReference>
<name>A0A1H2DPV4_9BACT</name>
<dbReference type="FunFam" id="3.40.50.450:FF:000011">
    <property type="entry name" value="TIGR00730 family Rossman fold protein"/>
    <property type="match status" value="1"/>
</dbReference>
<organism evidence="3 4">
    <name type="scientific">Desulfobacula phenolica</name>
    <dbReference type="NCBI Taxonomy" id="90732"/>
    <lineage>
        <taxon>Bacteria</taxon>
        <taxon>Pseudomonadati</taxon>
        <taxon>Thermodesulfobacteriota</taxon>
        <taxon>Desulfobacteria</taxon>
        <taxon>Desulfobacterales</taxon>
        <taxon>Desulfobacteraceae</taxon>
        <taxon>Desulfobacula</taxon>
    </lineage>
</organism>
<dbReference type="PANTHER" id="PTHR43393:SF3">
    <property type="entry name" value="LYSINE DECARBOXYLASE-LIKE PROTEIN"/>
    <property type="match status" value="1"/>
</dbReference>
<keyword evidence="4" id="KW-1185">Reference proteome</keyword>
<evidence type="ECO:0000256" key="1">
    <source>
        <dbReference type="ARBA" id="ARBA00000274"/>
    </source>
</evidence>